<keyword evidence="2" id="KW-1185">Reference proteome</keyword>
<evidence type="ECO:0000313" key="2">
    <source>
        <dbReference type="Proteomes" id="UP001054945"/>
    </source>
</evidence>
<reference evidence="1 2" key="1">
    <citation type="submission" date="2021-06" db="EMBL/GenBank/DDBJ databases">
        <title>Caerostris extrusa draft genome.</title>
        <authorList>
            <person name="Kono N."/>
            <person name="Arakawa K."/>
        </authorList>
    </citation>
    <scope>NUCLEOTIDE SEQUENCE [LARGE SCALE GENOMIC DNA]</scope>
</reference>
<sequence>MESGKCHLENYPKLHYKFMHDPRNSWQLRVNRNISPLDLRRKSGWSTLRDISEMCNRCLFQMLNISTDPCSNMPKCSMDPVHMPNVQWILAPICQMFQWILAPICQMFNGSLLQYAKCSMDPCSNMPNVQCWILAPICQMLQWILLQYAKCSMDPCSNMPNVQWIRSTCQMFNGSCSNKCSMDPCSNMPSILAPVYQTMFNGSLLQYAIGCSMDPCSGIQRMFNGFLF</sequence>
<organism evidence="1 2">
    <name type="scientific">Caerostris extrusa</name>
    <name type="common">Bark spider</name>
    <name type="synonym">Caerostris bankana</name>
    <dbReference type="NCBI Taxonomy" id="172846"/>
    <lineage>
        <taxon>Eukaryota</taxon>
        <taxon>Metazoa</taxon>
        <taxon>Ecdysozoa</taxon>
        <taxon>Arthropoda</taxon>
        <taxon>Chelicerata</taxon>
        <taxon>Arachnida</taxon>
        <taxon>Araneae</taxon>
        <taxon>Araneomorphae</taxon>
        <taxon>Entelegynae</taxon>
        <taxon>Araneoidea</taxon>
        <taxon>Araneidae</taxon>
        <taxon>Caerostris</taxon>
    </lineage>
</organism>
<dbReference type="Proteomes" id="UP001054945">
    <property type="component" value="Unassembled WGS sequence"/>
</dbReference>
<accession>A0AAV4MVM9</accession>
<protein>
    <submittedName>
        <fullName evidence="1">Uncharacterized protein</fullName>
    </submittedName>
</protein>
<name>A0AAV4MVM9_CAEEX</name>
<gene>
    <name evidence="1" type="ORF">CEXT_374681</name>
</gene>
<dbReference type="EMBL" id="BPLR01002668">
    <property type="protein sequence ID" value="GIX76532.1"/>
    <property type="molecule type" value="Genomic_DNA"/>
</dbReference>
<evidence type="ECO:0000313" key="1">
    <source>
        <dbReference type="EMBL" id="GIX76532.1"/>
    </source>
</evidence>
<comment type="caution">
    <text evidence="1">The sequence shown here is derived from an EMBL/GenBank/DDBJ whole genome shotgun (WGS) entry which is preliminary data.</text>
</comment>
<proteinExistence type="predicted"/>
<dbReference type="AlphaFoldDB" id="A0AAV4MVM9"/>